<keyword evidence="3" id="KW-0813">Transport</keyword>
<dbReference type="GO" id="GO:0005886">
    <property type="term" value="C:plasma membrane"/>
    <property type="evidence" value="ECO:0007669"/>
    <property type="project" value="UniProtKB-SubCell"/>
</dbReference>
<evidence type="ECO:0000256" key="10">
    <source>
        <dbReference type="ARBA" id="ARBA00039918"/>
    </source>
</evidence>
<evidence type="ECO:0000256" key="3">
    <source>
        <dbReference type="ARBA" id="ARBA00022448"/>
    </source>
</evidence>
<dbReference type="PROSITE" id="PS00216">
    <property type="entry name" value="SUGAR_TRANSPORT_1"/>
    <property type="match status" value="1"/>
</dbReference>
<dbReference type="InterPro" id="IPR011701">
    <property type="entry name" value="MFS"/>
</dbReference>
<evidence type="ECO:0000256" key="7">
    <source>
        <dbReference type="ARBA" id="ARBA00022989"/>
    </source>
</evidence>
<keyword evidence="7 12" id="KW-1133">Transmembrane helix</keyword>
<feature type="transmembrane region" description="Helical" evidence="12">
    <location>
        <begin position="174"/>
        <end position="198"/>
    </location>
</feature>
<feature type="transmembrane region" description="Helical" evidence="12">
    <location>
        <begin position="266"/>
        <end position="287"/>
    </location>
</feature>
<evidence type="ECO:0000256" key="8">
    <source>
        <dbReference type="ARBA" id="ARBA00023136"/>
    </source>
</evidence>
<evidence type="ECO:0000313" key="14">
    <source>
        <dbReference type="EMBL" id="NYI66636.1"/>
    </source>
</evidence>
<proteinExistence type="inferred from homology"/>
<sequence>MTAESTTADRKKKPKKSKLPELTRVQDFTPEQRKTVRMSIVGSALGNAIEWFDYGVYGYLTVYISTVFFGGGTNALIFTFATFAVSFLVRPLGGIVLGPLGDRIGRQKVMVITIILMTVCTAAIGVLPTYNSVGILAPILLIVLRMIQGFSTGGEYGGAAVFMAEHAPDNRRGFFGSFLEFGTFSGATAAAILCTALELNFGDDGMLAGWWRLPFLCTLPLGLVALWIRTKLEDPDVFTEAAESNETESSAFSAFKDMVRSYWRQLLILMGFVALLNVAYYLVLTYMPTFLGKTLHYGLFEATGTLVIVQLIIMGLIPFMGRLSDKIGRKPLLITAAAGYIILPVPAVMLMRQGSFGSMFIGLGILGLLLVVLVGSVSSTLPALFPTHVRYTGFAIGYNVSTALFAGTASTIVESLVEKTGNTLMPGFYLMVFGVIGLAAILCMRETAGRSLRGTDPPGEDDEERVAQGQIPIGYTNID</sequence>
<dbReference type="InterPro" id="IPR005829">
    <property type="entry name" value="Sugar_transporter_CS"/>
</dbReference>
<dbReference type="GO" id="GO:0015293">
    <property type="term" value="F:symporter activity"/>
    <property type="evidence" value="ECO:0007669"/>
    <property type="project" value="UniProtKB-KW"/>
</dbReference>
<dbReference type="PROSITE" id="PS00217">
    <property type="entry name" value="SUGAR_TRANSPORT_2"/>
    <property type="match status" value="1"/>
</dbReference>
<feature type="transmembrane region" description="Helical" evidence="12">
    <location>
        <begin position="109"/>
        <end position="127"/>
    </location>
</feature>
<feature type="transmembrane region" description="Helical" evidence="12">
    <location>
        <begin position="210"/>
        <end position="228"/>
    </location>
</feature>
<evidence type="ECO:0000256" key="1">
    <source>
        <dbReference type="ARBA" id="ARBA00004651"/>
    </source>
</evidence>
<feature type="transmembrane region" description="Helical" evidence="12">
    <location>
        <begin position="356"/>
        <end position="377"/>
    </location>
</feature>
<feature type="transmembrane region" description="Helical" evidence="12">
    <location>
        <begin position="62"/>
        <end position="89"/>
    </location>
</feature>
<comment type="function">
    <text evidence="9">May be a proton symporter involved in the uptake of osmolytes such as proline and glycine betaine.</text>
</comment>
<keyword evidence="15" id="KW-1185">Reference proteome</keyword>
<keyword evidence="8 12" id="KW-0472">Membrane</keyword>
<gene>
    <name evidence="14" type="ORF">BJY26_000942</name>
</gene>
<dbReference type="PROSITE" id="PS50850">
    <property type="entry name" value="MFS"/>
    <property type="match status" value="1"/>
</dbReference>
<reference evidence="14 15" key="1">
    <citation type="submission" date="2020-07" db="EMBL/GenBank/DDBJ databases">
        <title>Sequencing the genomes of 1000 actinobacteria strains.</title>
        <authorList>
            <person name="Klenk H.-P."/>
        </authorList>
    </citation>
    <scope>NUCLEOTIDE SEQUENCE [LARGE SCALE GENOMIC DNA]</scope>
    <source>
        <strain evidence="14 15">DSM 26341</strain>
    </source>
</reference>
<accession>A0A7Z0ACE8</accession>
<feature type="region of interest" description="Disordered" evidence="11">
    <location>
        <begin position="1"/>
        <end position="24"/>
    </location>
</feature>
<evidence type="ECO:0000259" key="13">
    <source>
        <dbReference type="PROSITE" id="PS50850"/>
    </source>
</evidence>
<comment type="caution">
    <text evidence="14">The sequence shown here is derived from an EMBL/GenBank/DDBJ whole genome shotgun (WGS) entry which is preliminary data.</text>
</comment>
<evidence type="ECO:0000256" key="4">
    <source>
        <dbReference type="ARBA" id="ARBA00022475"/>
    </source>
</evidence>
<feature type="transmembrane region" description="Helical" evidence="12">
    <location>
        <begin position="299"/>
        <end position="320"/>
    </location>
</feature>
<protein>
    <recommendedName>
        <fullName evidence="10">Putative proline/betaine transporter</fullName>
    </recommendedName>
</protein>
<keyword evidence="5 12" id="KW-0812">Transmembrane</keyword>
<evidence type="ECO:0000256" key="12">
    <source>
        <dbReference type="SAM" id="Phobius"/>
    </source>
</evidence>
<dbReference type="InterPro" id="IPR036259">
    <property type="entry name" value="MFS_trans_sf"/>
</dbReference>
<dbReference type="Proteomes" id="UP000539111">
    <property type="component" value="Unassembled WGS sequence"/>
</dbReference>
<dbReference type="InterPro" id="IPR051084">
    <property type="entry name" value="H+-coupled_symporters"/>
</dbReference>
<feature type="domain" description="Major facilitator superfamily (MFS) profile" evidence="13">
    <location>
        <begin position="39"/>
        <end position="452"/>
    </location>
</feature>
<dbReference type="RefSeq" id="WP_179426121.1">
    <property type="nucleotide sequence ID" value="NZ_JACBZP010000001.1"/>
</dbReference>
<comment type="subcellular location">
    <subcellularLocation>
        <location evidence="1">Cell membrane</location>
        <topology evidence="1">Multi-pass membrane protein</topology>
    </subcellularLocation>
</comment>
<feature type="transmembrane region" description="Helical" evidence="12">
    <location>
        <begin position="332"/>
        <end position="350"/>
    </location>
</feature>
<feature type="transmembrane region" description="Helical" evidence="12">
    <location>
        <begin position="389"/>
        <end position="412"/>
    </location>
</feature>
<evidence type="ECO:0000256" key="6">
    <source>
        <dbReference type="ARBA" id="ARBA00022847"/>
    </source>
</evidence>
<keyword evidence="6" id="KW-0769">Symport</keyword>
<dbReference type="SUPFAM" id="SSF103473">
    <property type="entry name" value="MFS general substrate transporter"/>
    <property type="match status" value="1"/>
</dbReference>
<evidence type="ECO:0000256" key="2">
    <source>
        <dbReference type="ARBA" id="ARBA00008240"/>
    </source>
</evidence>
<dbReference type="PANTHER" id="PTHR43528:SF1">
    <property type="entry name" value="ALPHA-KETOGLUTARATE PERMEASE"/>
    <property type="match status" value="1"/>
</dbReference>
<dbReference type="Gene3D" id="1.20.1250.20">
    <property type="entry name" value="MFS general substrate transporter like domains"/>
    <property type="match status" value="1"/>
</dbReference>
<name>A0A7Z0ACE8_9MICO</name>
<organism evidence="14 15">
    <name type="scientific">Spelaeicoccus albus</name>
    <dbReference type="NCBI Taxonomy" id="1280376"/>
    <lineage>
        <taxon>Bacteria</taxon>
        <taxon>Bacillati</taxon>
        <taxon>Actinomycetota</taxon>
        <taxon>Actinomycetes</taxon>
        <taxon>Micrococcales</taxon>
        <taxon>Brevibacteriaceae</taxon>
        <taxon>Spelaeicoccus</taxon>
    </lineage>
</organism>
<evidence type="ECO:0000256" key="11">
    <source>
        <dbReference type="SAM" id="MobiDB-lite"/>
    </source>
</evidence>
<evidence type="ECO:0000313" key="15">
    <source>
        <dbReference type="Proteomes" id="UP000539111"/>
    </source>
</evidence>
<feature type="transmembrane region" description="Helical" evidence="12">
    <location>
        <begin position="424"/>
        <end position="444"/>
    </location>
</feature>
<comment type="similarity">
    <text evidence="2">Belongs to the major facilitator superfamily. Metabolite:H+ Symporter (MHS) family (TC 2.A.1.6) family.</text>
</comment>
<evidence type="ECO:0000256" key="5">
    <source>
        <dbReference type="ARBA" id="ARBA00022692"/>
    </source>
</evidence>
<keyword evidence="4" id="KW-1003">Cell membrane</keyword>
<dbReference type="PANTHER" id="PTHR43528">
    <property type="entry name" value="ALPHA-KETOGLUTARATE PERMEASE"/>
    <property type="match status" value="1"/>
</dbReference>
<dbReference type="InterPro" id="IPR020846">
    <property type="entry name" value="MFS_dom"/>
</dbReference>
<dbReference type="AlphaFoldDB" id="A0A7Z0ACE8"/>
<dbReference type="FunFam" id="1.20.1250.20:FF:000001">
    <property type="entry name" value="Dicarboxylate MFS transporter"/>
    <property type="match status" value="1"/>
</dbReference>
<evidence type="ECO:0000256" key="9">
    <source>
        <dbReference type="ARBA" id="ARBA00037295"/>
    </source>
</evidence>
<dbReference type="EMBL" id="JACBZP010000001">
    <property type="protein sequence ID" value="NYI66636.1"/>
    <property type="molecule type" value="Genomic_DNA"/>
</dbReference>
<dbReference type="Pfam" id="PF07690">
    <property type="entry name" value="MFS_1"/>
    <property type="match status" value="1"/>
</dbReference>